<protein>
    <recommendedName>
        <fullName evidence="2">Serine/threonine-protein kinase D1-3-like ubiquitin-like domain-containing protein</fullName>
    </recommendedName>
</protein>
<dbReference type="InterPro" id="IPR057764">
    <property type="entry name" value="Ubiquitin_PRKD1-3_N"/>
</dbReference>
<dbReference type="AlphaFoldDB" id="A0A067QU65"/>
<dbReference type="Pfam" id="PF25525">
    <property type="entry name" value="Ubiquitin_PRKD1_N"/>
    <property type="match status" value="1"/>
</dbReference>
<keyword evidence="1" id="KW-0812">Transmembrane</keyword>
<evidence type="ECO:0000313" key="4">
    <source>
        <dbReference type="Proteomes" id="UP000027135"/>
    </source>
</evidence>
<dbReference type="EMBL" id="KK853430">
    <property type="protein sequence ID" value="KDR07659.1"/>
    <property type="molecule type" value="Genomic_DNA"/>
</dbReference>
<keyword evidence="1" id="KW-1133">Transmembrane helix</keyword>
<accession>A0A067QU65</accession>
<organism evidence="3 4">
    <name type="scientific">Zootermopsis nevadensis</name>
    <name type="common">Dampwood termite</name>
    <dbReference type="NCBI Taxonomy" id="136037"/>
    <lineage>
        <taxon>Eukaryota</taxon>
        <taxon>Metazoa</taxon>
        <taxon>Ecdysozoa</taxon>
        <taxon>Arthropoda</taxon>
        <taxon>Hexapoda</taxon>
        <taxon>Insecta</taxon>
        <taxon>Pterygota</taxon>
        <taxon>Neoptera</taxon>
        <taxon>Polyneoptera</taxon>
        <taxon>Dictyoptera</taxon>
        <taxon>Blattodea</taxon>
        <taxon>Blattoidea</taxon>
        <taxon>Termitoidae</taxon>
        <taxon>Termopsidae</taxon>
        <taxon>Zootermopsis</taxon>
    </lineage>
</organism>
<feature type="transmembrane region" description="Helical" evidence="1">
    <location>
        <begin position="62"/>
        <end position="84"/>
    </location>
</feature>
<evidence type="ECO:0000313" key="3">
    <source>
        <dbReference type="EMBL" id="KDR07659.1"/>
    </source>
</evidence>
<evidence type="ECO:0000256" key="1">
    <source>
        <dbReference type="SAM" id="Phobius"/>
    </source>
</evidence>
<sequence>MFQFGLVRDSVTASSSTLGFKILKDLACDFINRKAALGCVVVDFARKEDPVDVDKSELASQVLTIAVLYILLTGTFGAVGICVAGPRLLQRTVPQQGRCSP</sequence>
<dbReference type="InParanoid" id="A0A067QU65"/>
<keyword evidence="1" id="KW-0472">Membrane</keyword>
<evidence type="ECO:0000259" key="2">
    <source>
        <dbReference type="Pfam" id="PF25525"/>
    </source>
</evidence>
<name>A0A067QU65_ZOONE</name>
<reference evidence="3 4" key="1">
    <citation type="journal article" date="2014" name="Nat. Commun.">
        <title>Molecular traces of alternative social organization in a termite genome.</title>
        <authorList>
            <person name="Terrapon N."/>
            <person name="Li C."/>
            <person name="Robertson H.M."/>
            <person name="Ji L."/>
            <person name="Meng X."/>
            <person name="Booth W."/>
            <person name="Chen Z."/>
            <person name="Childers C.P."/>
            <person name="Glastad K.M."/>
            <person name="Gokhale K."/>
            <person name="Gowin J."/>
            <person name="Gronenberg W."/>
            <person name="Hermansen R.A."/>
            <person name="Hu H."/>
            <person name="Hunt B.G."/>
            <person name="Huylmans A.K."/>
            <person name="Khalil S.M."/>
            <person name="Mitchell R.D."/>
            <person name="Munoz-Torres M.C."/>
            <person name="Mustard J.A."/>
            <person name="Pan H."/>
            <person name="Reese J.T."/>
            <person name="Scharf M.E."/>
            <person name="Sun F."/>
            <person name="Vogel H."/>
            <person name="Xiao J."/>
            <person name="Yang W."/>
            <person name="Yang Z."/>
            <person name="Yang Z."/>
            <person name="Zhou J."/>
            <person name="Zhu J."/>
            <person name="Brent C.S."/>
            <person name="Elsik C.G."/>
            <person name="Goodisman M.A."/>
            <person name="Liberles D.A."/>
            <person name="Roe R.M."/>
            <person name="Vargo E.L."/>
            <person name="Vilcinskas A."/>
            <person name="Wang J."/>
            <person name="Bornberg-Bauer E."/>
            <person name="Korb J."/>
            <person name="Zhang G."/>
            <person name="Liebig J."/>
        </authorList>
    </citation>
    <scope>NUCLEOTIDE SEQUENCE [LARGE SCALE GENOMIC DNA]</scope>
    <source>
        <tissue evidence="3">Whole organism</tissue>
    </source>
</reference>
<proteinExistence type="predicted"/>
<keyword evidence="4" id="KW-1185">Reference proteome</keyword>
<dbReference type="Proteomes" id="UP000027135">
    <property type="component" value="Unassembled WGS sequence"/>
</dbReference>
<gene>
    <name evidence="3" type="ORF">L798_02812</name>
</gene>
<feature type="domain" description="Serine/threonine-protein kinase D1-3-like ubiquitin-like" evidence="2">
    <location>
        <begin position="2"/>
        <end position="35"/>
    </location>
</feature>